<keyword evidence="2" id="KW-0472">Membrane</keyword>
<name>A0A1C6RI68_9ACTN</name>
<evidence type="ECO:0000256" key="1">
    <source>
        <dbReference type="SAM" id="MobiDB-lite"/>
    </source>
</evidence>
<evidence type="ECO:0000313" key="4">
    <source>
        <dbReference type="Proteomes" id="UP000199413"/>
    </source>
</evidence>
<keyword evidence="2" id="KW-0812">Transmembrane</keyword>
<protein>
    <submittedName>
        <fullName evidence="3">Uncharacterized protein</fullName>
    </submittedName>
</protein>
<dbReference type="OrthoDB" id="5185175at2"/>
<organism evidence="3 4">
    <name type="scientific">Micromonospora rhizosphaerae</name>
    <dbReference type="NCBI Taxonomy" id="568872"/>
    <lineage>
        <taxon>Bacteria</taxon>
        <taxon>Bacillati</taxon>
        <taxon>Actinomycetota</taxon>
        <taxon>Actinomycetes</taxon>
        <taxon>Micromonosporales</taxon>
        <taxon>Micromonosporaceae</taxon>
        <taxon>Micromonospora</taxon>
    </lineage>
</organism>
<gene>
    <name evidence="3" type="ORF">GA0070624_1128</name>
</gene>
<reference evidence="4" key="1">
    <citation type="submission" date="2016-06" db="EMBL/GenBank/DDBJ databases">
        <authorList>
            <person name="Varghese N."/>
            <person name="Submissions Spin"/>
        </authorList>
    </citation>
    <scope>NUCLEOTIDE SEQUENCE [LARGE SCALE GENOMIC DNA]</scope>
    <source>
        <strain evidence="4">DSM 45431</strain>
    </source>
</reference>
<dbReference type="AlphaFoldDB" id="A0A1C6RI68"/>
<keyword evidence="4" id="KW-1185">Reference proteome</keyword>
<dbReference type="RefSeq" id="WP_091337240.1">
    <property type="nucleotide sequence ID" value="NZ_FMHV01000002.1"/>
</dbReference>
<dbReference type="EMBL" id="FMHV01000002">
    <property type="protein sequence ID" value="SCL16805.1"/>
    <property type="molecule type" value="Genomic_DNA"/>
</dbReference>
<evidence type="ECO:0000256" key="2">
    <source>
        <dbReference type="SAM" id="Phobius"/>
    </source>
</evidence>
<keyword evidence="2" id="KW-1133">Transmembrane helix</keyword>
<feature type="transmembrane region" description="Helical" evidence="2">
    <location>
        <begin position="37"/>
        <end position="58"/>
    </location>
</feature>
<dbReference type="Proteomes" id="UP000199413">
    <property type="component" value="Unassembled WGS sequence"/>
</dbReference>
<accession>A0A1C6RI68</accession>
<sequence>MEEKLLTPLRDVPLPPSGVDLHRAVRDGRRRMRRRRMAAACGVGLAVVGVLAAAPALLARPGSPEPVLPATTPTAPVAPMPDRAPAAFDPKRQYADFGWLPDGPTERTVTTGTTQLALNASTPVKGTGADPAGLMVDLRIVPAGREIAHDMSSDFALPSGRAGSAGLEPADPVNGRTARWNTTPTPEPRAAALRWEYAPDAWAEVIVHGVAEGDDPRALARRIALDVRYGLNSPVRLPVRLGPLPVGLKPVSYRVTMTADGTWGVELSYGAGRRTRYGDWPLVVMVIPRTSASGDNAVLADPDSTLDGHPARRRSSIDGGASLQVYGVQGLYVELTAHDKATLRAFGGNLDGLFRDATLYPKVKDWR</sequence>
<proteinExistence type="predicted"/>
<feature type="region of interest" description="Disordered" evidence="1">
    <location>
        <begin position="164"/>
        <end position="186"/>
    </location>
</feature>
<evidence type="ECO:0000313" key="3">
    <source>
        <dbReference type="EMBL" id="SCL16805.1"/>
    </source>
</evidence>
<dbReference type="STRING" id="568872.GA0070624_1128"/>